<dbReference type="SUPFAM" id="SSF49899">
    <property type="entry name" value="Concanavalin A-like lectins/glucanases"/>
    <property type="match status" value="1"/>
</dbReference>
<dbReference type="InterPro" id="IPR013320">
    <property type="entry name" value="ConA-like_dom_sf"/>
</dbReference>
<protein>
    <submittedName>
        <fullName evidence="4">Xyloglucan endotransglucosylase/hydrolase 2</fullName>
    </submittedName>
</protein>
<proteinExistence type="predicted"/>
<reference evidence="4" key="1">
    <citation type="submission" date="2019-09" db="EMBL/GenBank/DDBJ databases">
        <title>Draft genome information of white flower Hibiscus syriacus.</title>
        <authorList>
            <person name="Kim Y.-M."/>
        </authorList>
    </citation>
    <scope>NUCLEOTIDE SEQUENCE [LARGE SCALE GENOMIC DNA]</scope>
    <source>
        <strain evidence="4">YM2019G1</strain>
    </source>
</reference>
<dbReference type="GO" id="GO:0005975">
    <property type="term" value="P:carbohydrate metabolic process"/>
    <property type="evidence" value="ECO:0007669"/>
    <property type="project" value="InterPro"/>
</dbReference>
<dbReference type="AlphaFoldDB" id="A0A6A2WWH9"/>
<dbReference type="PROSITE" id="PS51762">
    <property type="entry name" value="GH16_2"/>
    <property type="match status" value="1"/>
</dbReference>
<keyword evidence="1" id="KW-0378">Hydrolase</keyword>
<evidence type="ECO:0000259" key="3">
    <source>
        <dbReference type="PROSITE" id="PS51762"/>
    </source>
</evidence>
<dbReference type="EMBL" id="VEPZ02001737">
    <property type="protein sequence ID" value="KAE8659645.1"/>
    <property type="molecule type" value="Genomic_DNA"/>
</dbReference>
<gene>
    <name evidence="4" type="ORF">F3Y22_tig00116962pilonHSYRG00811</name>
</gene>
<feature type="domain" description="GH16" evidence="3">
    <location>
        <begin position="1"/>
        <end position="156"/>
    </location>
</feature>
<dbReference type="PROSITE" id="PS01034">
    <property type="entry name" value="GH16_1"/>
    <property type="match status" value="1"/>
</dbReference>
<dbReference type="InterPro" id="IPR000757">
    <property type="entry name" value="Beta-glucanase-like"/>
</dbReference>
<evidence type="ECO:0000313" key="5">
    <source>
        <dbReference type="Proteomes" id="UP000436088"/>
    </source>
</evidence>
<sequence>MDKTSGGSGFKSKRDYLIERFNMKMKLIAGNSAGTGTGTTFYLSSKGPSHDEIDLEFLGNKSGYPYTLHTNVFTQGQGGREEGFHLWFDPTKHFHTYSIVWNPRNIIILVDNILIRVFSNEESIGVPYPNKQRMKVYGSLWDADDWATRGERVKTD</sequence>
<dbReference type="Proteomes" id="UP000436088">
    <property type="component" value="Unassembled WGS sequence"/>
</dbReference>
<dbReference type="Pfam" id="PF00722">
    <property type="entry name" value="Glyco_hydro_16"/>
    <property type="match status" value="1"/>
</dbReference>
<evidence type="ECO:0000313" key="4">
    <source>
        <dbReference type="EMBL" id="KAE8659645.1"/>
    </source>
</evidence>
<dbReference type="InterPro" id="IPR008263">
    <property type="entry name" value="GH16_AS"/>
</dbReference>
<organism evidence="4 5">
    <name type="scientific">Hibiscus syriacus</name>
    <name type="common">Rose of Sharon</name>
    <dbReference type="NCBI Taxonomy" id="106335"/>
    <lineage>
        <taxon>Eukaryota</taxon>
        <taxon>Viridiplantae</taxon>
        <taxon>Streptophyta</taxon>
        <taxon>Embryophyta</taxon>
        <taxon>Tracheophyta</taxon>
        <taxon>Spermatophyta</taxon>
        <taxon>Magnoliopsida</taxon>
        <taxon>eudicotyledons</taxon>
        <taxon>Gunneridae</taxon>
        <taxon>Pentapetalae</taxon>
        <taxon>rosids</taxon>
        <taxon>malvids</taxon>
        <taxon>Malvales</taxon>
        <taxon>Malvaceae</taxon>
        <taxon>Malvoideae</taxon>
        <taxon>Hibiscus</taxon>
    </lineage>
</organism>
<keyword evidence="2" id="KW-0326">Glycosidase</keyword>
<dbReference type="InterPro" id="IPR044791">
    <property type="entry name" value="Beta-glucanase/XTH"/>
</dbReference>
<dbReference type="PANTHER" id="PTHR31062">
    <property type="entry name" value="XYLOGLUCAN ENDOTRANSGLUCOSYLASE/HYDROLASE PROTEIN 8-RELATED"/>
    <property type="match status" value="1"/>
</dbReference>
<evidence type="ECO:0000256" key="1">
    <source>
        <dbReference type="ARBA" id="ARBA00022801"/>
    </source>
</evidence>
<keyword evidence="5" id="KW-1185">Reference proteome</keyword>
<evidence type="ECO:0000256" key="2">
    <source>
        <dbReference type="ARBA" id="ARBA00023295"/>
    </source>
</evidence>
<dbReference type="GO" id="GO:0004553">
    <property type="term" value="F:hydrolase activity, hydrolyzing O-glycosyl compounds"/>
    <property type="evidence" value="ECO:0007669"/>
    <property type="project" value="InterPro"/>
</dbReference>
<dbReference type="Gene3D" id="2.60.120.200">
    <property type="match status" value="1"/>
</dbReference>
<accession>A0A6A2WWH9</accession>
<comment type="caution">
    <text evidence="4">The sequence shown here is derived from an EMBL/GenBank/DDBJ whole genome shotgun (WGS) entry which is preliminary data.</text>
</comment>
<name>A0A6A2WWH9_HIBSY</name>